<proteinExistence type="predicted"/>
<accession>A0A2N9F9Q3</accession>
<dbReference type="PANTHER" id="PTHR36617:SF15">
    <property type="entry name" value="REVERSE TRANSCRIPTASE ZINC-BINDING DOMAIN-CONTAINING PROTEIN"/>
    <property type="match status" value="1"/>
</dbReference>
<reference evidence="2" key="1">
    <citation type="submission" date="2018-02" db="EMBL/GenBank/DDBJ databases">
        <authorList>
            <person name="Cohen D.B."/>
            <person name="Kent A.D."/>
        </authorList>
    </citation>
    <scope>NUCLEOTIDE SEQUENCE</scope>
</reference>
<sequence>MLYLGKWHWRFANEKTALWREVIVSKYGSGRGGWSSLEGRGGHGVGLWKHIQSGWPGFAKYVSFVIGDGTLVRFWMDRWCEEGVLHRLFPAIYNIAQDQQAAVSEYLSWHQEDMVWSVKLGRSLQDWEMEEFMALMEFLYNQNVKRAEKDSIRWNHTKSGKFEVRSYYRLVRGRSNIQFPWKNVWKTRIPLKVAFFVWLAALGKNLTIDNLRRRQHYVIEWCFMCKRGSETGEHLFLHCEYVRELWSLVFCMFGIQWTMPSTVLNLLACWKRQGLTKEQNIIWNAIPGCVMWLIWRERNQRAFEDMERLTMDLKLSFLRTLMEWKAVLSSQAVPSIISFIDECS</sequence>
<dbReference type="EMBL" id="OIVN01000650">
    <property type="protein sequence ID" value="SPC83494.1"/>
    <property type="molecule type" value="Genomic_DNA"/>
</dbReference>
<dbReference type="Pfam" id="PF13966">
    <property type="entry name" value="zf-RVT"/>
    <property type="match status" value="1"/>
</dbReference>
<dbReference type="AlphaFoldDB" id="A0A2N9F9Q3"/>
<dbReference type="InterPro" id="IPR026960">
    <property type="entry name" value="RVT-Znf"/>
</dbReference>
<dbReference type="PANTHER" id="PTHR36617">
    <property type="entry name" value="PROTEIN, PUTATIVE-RELATED"/>
    <property type="match status" value="1"/>
</dbReference>
<evidence type="ECO:0000259" key="1">
    <source>
        <dbReference type="Pfam" id="PF13966"/>
    </source>
</evidence>
<name>A0A2N9F9Q3_FAGSY</name>
<protein>
    <recommendedName>
        <fullName evidence="1">Reverse transcriptase zinc-binding domain-containing protein</fullName>
    </recommendedName>
</protein>
<gene>
    <name evidence="2" type="ORF">FSB_LOCUS11376</name>
</gene>
<evidence type="ECO:0000313" key="2">
    <source>
        <dbReference type="EMBL" id="SPC83494.1"/>
    </source>
</evidence>
<organism evidence="2">
    <name type="scientific">Fagus sylvatica</name>
    <name type="common">Beechnut</name>
    <dbReference type="NCBI Taxonomy" id="28930"/>
    <lineage>
        <taxon>Eukaryota</taxon>
        <taxon>Viridiplantae</taxon>
        <taxon>Streptophyta</taxon>
        <taxon>Embryophyta</taxon>
        <taxon>Tracheophyta</taxon>
        <taxon>Spermatophyta</taxon>
        <taxon>Magnoliopsida</taxon>
        <taxon>eudicotyledons</taxon>
        <taxon>Gunneridae</taxon>
        <taxon>Pentapetalae</taxon>
        <taxon>rosids</taxon>
        <taxon>fabids</taxon>
        <taxon>Fagales</taxon>
        <taxon>Fagaceae</taxon>
        <taxon>Fagus</taxon>
    </lineage>
</organism>
<feature type="domain" description="Reverse transcriptase zinc-binding" evidence="1">
    <location>
        <begin position="162"/>
        <end position="246"/>
    </location>
</feature>